<keyword evidence="2" id="KW-1185">Reference proteome</keyword>
<dbReference type="EMBL" id="JBHUGZ010000007">
    <property type="protein sequence ID" value="MFD1983534.1"/>
    <property type="molecule type" value="Genomic_DNA"/>
</dbReference>
<proteinExistence type="predicted"/>
<sequence length="325" mass="34758">MAFATRNFGTPSDVADLLPATAWARLVALREEREDLHAALIAVTDAYQAAYKAKGEAKGRLDILTIKSVADRYGQTILHKDDHPSVVAAKADLAKATKDVERATEKRDARSFRWKQVASLVTAVEQYLSSAPGPLAAFTGAVKKPASIEAARKTIATLVADRQEVKAAPIPSAKVRATIRAEIDSLAEKGRPSLFGAVEYGEAIGWPKLDLPVSTLGLMVNNETNTHIIGRANAEGPNTLALFAWLHRDALLAALDKEIAEVADDGAALDDETRGKKLAQITDALLDAERGECALIDADGDTATYRSDTDPRAMLAITGPAPRDE</sequence>
<gene>
    <name evidence="1" type="ORF">ACFSOZ_12725</name>
</gene>
<name>A0ABW4UCW5_9HYPH</name>
<reference evidence="2" key="1">
    <citation type="journal article" date="2019" name="Int. J. Syst. Evol. Microbiol.">
        <title>The Global Catalogue of Microorganisms (GCM) 10K type strain sequencing project: providing services to taxonomists for standard genome sequencing and annotation.</title>
        <authorList>
            <consortium name="The Broad Institute Genomics Platform"/>
            <consortium name="The Broad Institute Genome Sequencing Center for Infectious Disease"/>
            <person name="Wu L."/>
            <person name="Ma J."/>
        </authorList>
    </citation>
    <scope>NUCLEOTIDE SEQUENCE [LARGE SCALE GENOMIC DNA]</scope>
    <source>
        <strain evidence="2">CGMCC 1.16225</strain>
    </source>
</reference>
<dbReference type="Proteomes" id="UP001597405">
    <property type="component" value="Unassembled WGS sequence"/>
</dbReference>
<evidence type="ECO:0000313" key="2">
    <source>
        <dbReference type="Proteomes" id="UP001597405"/>
    </source>
</evidence>
<comment type="caution">
    <text evidence="1">The sequence shown here is derived from an EMBL/GenBank/DDBJ whole genome shotgun (WGS) entry which is preliminary data.</text>
</comment>
<protein>
    <recommendedName>
        <fullName evidence="3">HNH endonuclease</fullName>
    </recommendedName>
</protein>
<evidence type="ECO:0000313" key="1">
    <source>
        <dbReference type="EMBL" id="MFD1983534.1"/>
    </source>
</evidence>
<evidence type="ECO:0008006" key="3">
    <source>
        <dbReference type="Google" id="ProtNLM"/>
    </source>
</evidence>
<organism evidence="1 2">
    <name type="scientific">Mesorhizobium newzealandense</name>
    <dbReference type="NCBI Taxonomy" id="1300302"/>
    <lineage>
        <taxon>Bacteria</taxon>
        <taxon>Pseudomonadati</taxon>
        <taxon>Pseudomonadota</taxon>
        <taxon>Alphaproteobacteria</taxon>
        <taxon>Hyphomicrobiales</taxon>
        <taxon>Phyllobacteriaceae</taxon>
        <taxon>Mesorhizobium</taxon>
    </lineage>
</organism>
<accession>A0ABW4UCW5</accession>
<dbReference type="RefSeq" id="WP_379097951.1">
    <property type="nucleotide sequence ID" value="NZ_JBHUGZ010000007.1"/>
</dbReference>